<dbReference type="AlphaFoldDB" id="A0A9X1QPL4"/>
<protein>
    <submittedName>
        <fullName evidence="3">Uncharacterized protein</fullName>
    </submittedName>
</protein>
<feature type="compositionally biased region" description="Basic and acidic residues" evidence="1">
    <location>
        <begin position="61"/>
        <end position="72"/>
    </location>
</feature>
<keyword evidence="4" id="KW-1185">Reference proteome</keyword>
<reference evidence="3" key="1">
    <citation type="submission" date="2022-01" db="EMBL/GenBank/DDBJ databases">
        <authorList>
            <person name="Jo J.-H."/>
            <person name="Im W.-T."/>
        </authorList>
    </citation>
    <scope>NUCLEOTIDE SEQUENCE</scope>
    <source>
        <strain evidence="3">G124</strain>
    </source>
</reference>
<name>A0A9X1QPL4_9SPHN</name>
<comment type="caution">
    <text evidence="3">The sequence shown here is derived from an EMBL/GenBank/DDBJ whole genome shotgun (WGS) entry which is preliminary data.</text>
</comment>
<dbReference type="EMBL" id="JAKFGM010000003">
    <property type="protein sequence ID" value="MCF2515952.1"/>
    <property type="molecule type" value="Genomic_DNA"/>
</dbReference>
<evidence type="ECO:0000313" key="3">
    <source>
        <dbReference type="EMBL" id="MCF2515952.1"/>
    </source>
</evidence>
<dbReference type="Proteomes" id="UP001139410">
    <property type="component" value="Unassembled WGS sequence"/>
</dbReference>
<proteinExistence type="predicted"/>
<organism evidence="3 4">
    <name type="scientific">Sphingomonas cremea</name>
    <dbReference type="NCBI Taxonomy" id="2904799"/>
    <lineage>
        <taxon>Bacteria</taxon>
        <taxon>Pseudomonadati</taxon>
        <taxon>Pseudomonadota</taxon>
        <taxon>Alphaproteobacteria</taxon>
        <taxon>Sphingomonadales</taxon>
        <taxon>Sphingomonadaceae</taxon>
        <taxon>Sphingomonas</taxon>
    </lineage>
</organism>
<dbReference type="RefSeq" id="WP_235068655.1">
    <property type="nucleotide sequence ID" value="NZ_JAKFGM010000003.1"/>
</dbReference>
<feature type="chain" id="PRO_5040896329" evidence="2">
    <location>
        <begin position="20"/>
        <end position="81"/>
    </location>
</feature>
<feature type="signal peptide" evidence="2">
    <location>
        <begin position="1"/>
        <end position="19"/>
    </location>
</feature>
<feature type="region of interest" description="Disordered" evidence="1">
    <location>
        <begin position="61"/>
        <end position="81"/>
    </location>
</feature>
<evidence type="ECO:0000256" key="2">
    <source>
        <dbReference type="SAM" id="SignalP"/>
    </source>
</evidence>
<evidence type="ECO:0000313" key="4">
    <source>
        <dbReference type="Proteomes" id="UP001139410"/>
    </source>
</evidence>
<gene>
    <name evidence="3" type="ORF">LVY65_12890</name>
</gene>
<accession>A0A9X1QPL4</accession>
<sequence>MRIAVVVFAALALVPAVAAAEVKKTDNKDPNRIICEKQEVVGSRLATKKICMTAAEWDDRKREDREAIDKGQRQARGPSGS</sequence>
<evidence type="ECO:0000256" key="1">
    <source>
        <dbReference type="SAM" id="MobiDB-lite"/>
    </source>
</evidence>
<keyword evidence="2" id="KW-0732">Signal</keyword>